<dbReference type="EMBL" id="MT144845">
    <property type="protein sequence ID" value="QJI00355.1"/>
    <property type="molecule type" value="Genomic_DNA"/>
</dbReference>
<evidence type="ECO:0000313" key="1">
    <source>
        <dbReference type="EMBL" id="QJA48898.1"/>
    </source>
</evidence>
<proteinExistence type="predicted"/>
<sequence length="54" mass="6048">MQKKSLIQTNPYLKNAAERDASLTASVVTSFAIEGVHLHIDDLEAEEEIQHQQV</sequence>
<name>A0A6H1ZN10_9ZZZZ</name>
<evidence type="ECO:0000313" key="2">
    <source>
        <dbReference type="EMBL" id="QJI00355.1"/>
    </source>
</evidence>
<gene>
    <name evidence="1" type="ORF">TM448A01190_0010</name>
    <name evidence="2" type="ORF">TM448B01929_0011</name>
</gene>
<dbReference type="AlphaFoldDB" id="A0A6H1ZN10"/>
<protein>
    <submittedName>
        <fullName evidence="1">Uncharacterized protein</fullName>
    </submittedName>
</protein>
<dbReference type="EMBL" id="MT144108">
    <property type="protein sequence ID" value="QJA48898.1"/>
    <property type="molecule type" value="Genomic_DNA"/>
</dbReference>
<accession>A0A6H1ZN10</accession>
<reference evidence="1" key="1">
    <citation type="submission" date="2020-03" db="EMBL/GenBank/DDBJ databases">
        <title>The deep terrestrial virosphere.</title>
        <authorList>
            <person name="Holmfeldt K."/>
            <person name="Nilsson E."/>
            <person name="Simone D."/>
            <person name="Lopez-Fernandez M."/>
            <person name="Wu X."/>
            <person name="de Brujin I."/>
            <person name="Lundin D."/>
            <person name="Andersson A."/>
            <person name="Bertilsson S."/>
            <person name="Dopson M."/>
        </authorList>
    </citation>
    <scope>NUCLEOTIDE SEQUENCE</scope>
    <source>
        <strain evidence="1">TM448A01190</strain>
        <strain evidence="2">TM448B01929</strain>
    </source>
</reference>
<organism evidence="1">
    <name type="scientific">viral metagenome</name>
    <dbReference type="NCBI Taxonomy" id="1070528"/>
    <lineage>
        <taxon>unclassified sequences</taxon>
        <taxon>metagenomes</taxon>
        <taxon>organismal metagenomes</taxon>
    </lineage>
</organism>